<evidence type="ECO:0000313" key="5">
    <source>
        <dbReference type="Proteomes" id="UP000553632"/>
    </source>
</evidence>
<dbReference type="AlphaFoldDB" id="A0A7J6SVB8"/>
<protein>
    <recommendedName>
        <fullName evidence="3">Flavoprotein domain-containing protein</fullName>
    </recommendedName>
</protein>
<sequence>LYYVFYMSDLSPDRERPGSGPMKPLNVLLCLTGSVATIKWVALIQELTQQGAAVNLQVNIKVVASDRALHFMYLDGQTSNVEVYTDAKEWDAWRGRGDPVTHIELRRWADVVLIAPLSANTLAKIANGIADNLLTSVVRCLDLSSEGLRKCPVYMCPAMNTMMWDNPFTREHLKVIWVTPFQRSVRGVAA</sequence>
<dbReference type="SUPFAM" id="SSF52507">
    <property type="entry name" value="Homo-oligomeric flavin-containing Cys decarboxylases, HFCD"/>
    <property type="match status" value="1"/>
</dbReference>
<dbReference type="InterPro" id="IPR003382">
    <property type="entry name" value="Flavoprotein"/>
</dbReference>
<comment type="caution">
    <text evidence="4">The sequence shown here is derived from an EMBL/GenBank/DDBJ whole genome shotgun (WGS) entry which is preliminary data.</text>
</comment>
<keyword evidence="5" id="KW-1185">Reference proteome</keyword>
<keyword evidence="1" id="KW-0173">Coenzyme A biosynthesis</keyword>
<evidence type="ECO:0000256" key="2">
    <source>
        <dbReference type="ARBA" id="ARBA00038350"/>
    </source>
</evidence>
<dbReference type="Proteomes" id="UP000553632">
    <property type="component" value="Unassembled WGS sequence"/>
</dbReference>
<dbReference type="GO" id="GO:0071513">
    <property type="term" value="C:phosphopantothenoylcysteine decarboxylase complex"/>
    <property type="evidence" value="ECO:0007669"/>
    <property type="project" value="TreeGrafter"/>
</dbReference>
<accession>A0A7J6SVB8</accession>
<dbReference type="InterPro" id="IPR036551">
    <property type="entry name" value="Flavin_trans-like"/>
</dbReference>
<dbReference type="PANTHER" id="PTHR14359">
    <property type="entry name" value="HOMO-OLIGOMERIC FLAVIN CONTAINING CYS DECARBOXYLASE FAMILY"/>
    <property type="match status" value="1"/>
</dbReference>
<evidence type="ECO:0000313" key="4">
    <source>
        <dbReference type="EMBL" id="KAF4736771.1"/>
    </source>
</evidence>
<dbReference type="EMBL" id="JABANO010015503">
    <property type="protein sequence ID" value="KAF4736771.1"/>
    <property type="molecule type" value="Genomic_DNA"/>
</dbReference>
<organism evidence="4 5">
    <name type="scientific">Perkinsus olseni</name>
    <name type="common">Perkinsus atlanticus</name>
    <dbReference type="NCBI Taxonomy" id="32597"/>
    <lineage>
        <taxon>Eukaryota</taxon>
        <taxon>Sar</taxon>
        <taxon>Alveolata</taxon>
        <taxon>Perkinsozoa</taxon>
        <taxon>Perkinsea</taxon>
        <taxon>Perkinsida</taxon>
        <taxon>Perkinsidae</taxon>
        <taxon>Perkinsus</taxon>
    </lineage>
</organism>
<comment type="similarity">
    <text evidence="2">Belongs to the HFCD (homooligomeric flavin containing Cys decarboxylase) superfamily.</text>
</comment>
<dbReference type="Pfam" id="PF02441">
    <property type="entry name" value="Flavoprotein"/>
    <property type="match status" value="1"/>
</dbReference>
<dbReference type="GO" id="GO:0015937">
    <property type="term" value="P:coenzyme A biosynthetic process"/>
    <property type="evidence" value="ECO:0007669"/>
    <property type="project" value="UniProtKB-KW"/>
</dbReference>
<gene>
    <name evidence="4" type="ORF">FOZ63_005470</name>
</gene>
<dbReference type="Gene3D" id="3.40.50.1950">
    <property type="entry name" value="Flavin prenyltransferase-like"/>
    <property type="match status" value="1"/>
</dbReference>
<proteinExistence type="inferred from homology"/>
<evidence type="ECO:0000256" key="1">
    <source>
        <dbReference type="ARBA" id="ARBA00022993"/>
    </source>
</evidence>
<evidence type="ECO:0000259" key="3">
    <source>
        <dbReference type="Pfam" id="PF02441"/>
    </source>
</evidence>
<feature type="non-terminal residue" evidence="4">
    <location>
        <position position="1"/>
    </location>
</feature>
<name>A0A7J6SVB8_PEROL</name>
<dbReference type="GO" id="GO:0010181">
    <property type="term" value="F:FMN binding"/>
    <property type="evidence" value="ECO:0007669"/>
    <property type="project" value="TreeGrafter"/>
</dbReference>
<feature type="domain" description="Flavoprotein" evidence="3">
    <location>
        <begin position="26"/>
        <end position="176"/>
    </location>
</feature>
<dbReference type="PANTHER" id="PTHR14359:SF6">
    <property type="entry name" value="PHOSPHOPANTOTHENOYLCYSTEINE DECARBOXYLASE"/>
    <property type="match status" value="1"/>
</dbReference>
<reference evidence="4 5" key="1">
    <citation type="submission" date="2020-04" db="EMBL/GenBank/DDBJ databases">
        <title>Perkinsus olseni comparative genomics.</title>
        <authorList>
            <person name="Bogema D.R."/>
        </authorList>
    </citation>
    <scope>NUCLEOTIDE SEQUENCE [LARGE SCALE GENOMIC DNA]</scope>
    <source>
        <strain evidence="4 5">ATCC PRA-207</strain>
    </source>
</reference>
<dbReference type="GO" id="GO:0004633">
    <property type="term" value="F:phosphopantothenoylcysteine decarboxylase activity"/>
    <property type="evidence" value="ECO:0007669"/>
    <property type="project" value="TreeGrafter"/>
</dbReference>
<dbReference type="OMA" id="KGLACGD"/>